<dbReference type="RefSeq" id="WP_016395581.1">
    <property type="nucleotide sequence ID" value="NZ_BSOM01000025.1"/>
</dbReference>
<dbReference type="InterPro" id="IPR028098">
    <property type="entry name" value="Glyco_trans_4-like_N"/>
</dbReference>
<reference evidence="2 3" key="1">
    <citation type="submission" date="2018-07" db="EMBL/GenBank/DDBJ databases">
        <title>Complete genome sequence of a Pseudomonas plecoglossicida strain pathogenic to the marine fish, Larimichthys crocea.</title>
        <authorList>
            <person name="Tao Z."/>
        </authorList>
    </citation>
    <scope>NUCLEOTIDE SEQUENCE [LARGE SCALE GENOMIC DNA]</scope>
    <source>
        <strain evidence="2 3">XSDHY-P</strain>
    </source>
</reference>
<dbReference type="SUPFAM" id="SSF53756">
    <property type="entry name" value="UDP-Glycosyltransferase/glycogen phosphorylase"/>
    <property type="match status" value="1"/>
</dbReference>
<dbReference type="PANTHER" id="PTHR45947">
    <property type="entry name" value="SULFOQUINOVOSYL TRANSFERASE SQD2"/>
    <property type="match status" value="1"/>
</dbReference>
<organism evidence="2 3">
    <name type="scientific">Pseudomonas plecoglossicida</name>
    <dbReference type="NCBI Taxonomy" id="70775"/>
    <lineage>
        <taxon>Bacteria</taxon>
        <taxon>Pseudomonadati</taxon>
        <taxon>Pseudomonadota</taxon>
        <taxon>Gammaproteobacteria</taxon>
        <taxon>Pseudomonadales</taxon>
        <taxon>Pseudomonadaceae</taxon>
        <taxon>Pseudomonas</taxon>
    </lineage>
</organism>
<protein>
    <submittedName>
        <fullName evidence="2">Glycosyltransferase family 1 protein</fullName>
    </submittedName>
</protein>
<gene>
    <name evidence="2" type="ORF">DVB73_10985</name>
</gene>
<sequence>MLIVHIADITMFYAPASGGVRTYLDAKHRRLDALQGVRHSLLIPGPSARHTNGVYEVPAPPLPFGNGYRFPVRLGPWCNVLRRLKPDLIEVGDPYLTAWAALEARRQLDVPVIGFYHSDLPLLVSNRMGNWFTPNVEAYVSKLYGNFDRVLAPSQVMADKLRRLGVRDVHVQRLGVDLATFHPSRRDLQLRAQLGIPDTSRLLVFAGRGSREKNLPVLLDCIQHLGTPYHLLLVGSNMPASVPDNVSVIDRFCAPEEVARLVASADLLVHAGDQETFGLVILEAMASATPVVAVRAGAFSEIVNDQCGRLCRANDGLAMATAVREIFEAGVRKLGAQARLHVEQHYSWDNVVSGLLQHYQAVLGHQPQVRAHG</sequence>
<dbReference type="GeneID" id="49613942"/>
<evidence type="ECO:0000313" key="3">
    <source>
        <dbReference type="Proteomes" id="UP000256503"/>
    </source>
</evidence>
<dbReference type="Pfam" id="PF13692">
    <property type="entry name" value="Glyco_trans_1_4"/>
    <property type="match status" value="1"/>
</dbReference>
<dbReference type="EMBL" id="CP031146">
    <property type="protein sequence ID" value="AXM96268.1"/>
    <property type="molecule type" value="Genomic_DNA"/>
</dbReference>
<dbReference type="PANTHER" id="PTHR45947:SF3">
    <property type="entry name" value="SULFOQUINOVOSYL TRANSFERASE SQD2"/>
    <property type="match status" value="1"/>
</dbReference>
<dbReference type="AlphaFoldDB" id="A0AAD0VTE9"/>
<feature type="domain" description="Glycosyltransferase subfamily 4-like N-terminal" evidence="1">
    <location>
        <begin position="18"/>
        <end position="179"/>
    </location>
</feature>
<proteinExistence type="predicted"/>
<dbReference type="GO" id="GO:0016757">
    <property type="term" value="F:glycosyltransferase activity"/>
    <property type="evidence" value="ECO:0007669"/>
    <property type="project" value="UniProtKB-ARBA"/>
</dbReference>
<evidence type="ECO:0000313" key="2">
    <source>
        <dbReference type="EMBL" id="AXM96268.1"/>
    </source>
</evidence>
<dbReference type="Proteomes" id="UP000256503">
    <property type="component" value="Chromosome"/>
</dbReference>
<evidence type="ECO:0000259" key="1">
    <source>
        <dbReference type="Pfam" id="PF13439"/>
    </source>
</evidence>
<name>A0AAD0VTE9_PSEDL</name>
<accession>A0AAD0VTE9</accession>
<dbReference type="Gene3D" id="3.40.50.2000">
    <property type="entry name" value="Glycogen Phosphorylase B"/>
    <property type="match status" value="2"/>
</dbReference>
<dbReference type="CDD" id="cd03814">
    <property type="entry name" value="GT4-like"/>
    <property type="match status" value="1"/>
</dbReference>
<dbReference type="Pfam" id="PF13439">
    <property type="entry name" value="Glyco_transf_4"/>
    <property type="match status" value="1"/>
</dbReference>
<dbReference type="InterPro" id="IPR050194">
    <property type="entry name" value="Glycosyltransferase_grp1"/>
</dbReference>